<evidence type="ECO:0000313" key="2">
    <source>
        <dbReference type="Proteomes" id="UP000069620"/>
    </source>
</evidence>
<dbReference type="SUPFAM" id="SSF52200">
    <property type="entry name" value="Toll/Interleukin receptor TIR domain"/>
    <property type="match status" value="1"/>
</dbReference>
<name>A0A124E133_9MYCO</name>
<accession>A0A124E133</accession>
<sequence length="192" mass="21422">MALYSEAEMRQRGRTILAGRNTTASAVLHAIAQRTSDEDEFDIFLSHSYSDAEAILGVYRMFTSQGRSVYVDWIVDDALHRERVDGSTAALLRQRMNQSLSLIYVISATSRSSLWMPWELGYFDGHNGAVGIMKLKGPQSNYPGQEYLELYPAIEDLPMTGEPGRRVTGAVRPDRSRAVTLETFTRGGLSPI</sequence>
<evidence type="ECO:0000313" key="1">
    <source>
        <dbReference type="EMBL" id="GAS92418.1"/>
    </source>
</evidence>
<gene>
    <name evidence="1" type="ORF">RMCB_6514</name>
</gene>
<dbReference type="Proteomes" id="UP000069620">
    <property type="component" value="Unassembled WGS sequence"/>
</dbReference>
<dbReference type="EMBL" id="BCSX01000055">
    <property type="protein sequence ID" value="GAS92418.1"/>
    <property type="molecule type" value="Genomic_DNA"/>
</dbReference>
<dbReference type="RefSeq" id="WP_062832023.1">
    <property type="nucleotide sequence ID" value="NZ_BCSX01000055.1"/>
</dbReference>
<keyword evidence="2" id="KW-1185">Reference proteome</keyword>
<protein>
    <recommendedName>
        <fullName evidence="3">TIR domain-containing protein</fullName>
    </recommendedName>
</protein>
<dbReference type="Gene3D" id="3.40.50.10140">
    <property type="entry name" value="Toll/interleukin-1 receptor homology (TIR) domain"/>
    <property type="match status" value="1"/>
</dbReference>
<proteinExistence type="predicted"/>
<reference evidence="2" key="2">
    <citation type="submission" date="2016-02" db="EMBL/GenBank/DDBJ databases">
        <title>Draft genome sequence of five rapidly growing Mycobacterium species.</title>
        <authorList>
            <person name="Katahira K."/>
            <person name="Gotou Y."/>
            <person name="Iida K."/>
            <person name="Ogura Y."/>
            <person name="Hayashi T."/>
        </authorList>
    </citation>
    <scope>NUCLEOTIDE SEQUENCE [LARGE SCALE GENOMIC DNA]</scope>
    <source>
        <strain evidence="2">JCM15654</strain>
    </source>
</reference>
<comment type="caution">
    <text evidence="1">The sequence shown here is derived from an EMBL/GenBank/DDBJ whole genome shotgun (WGS) entry which is preliminary data.</text>
</comment>
<dbReference type="AlphaFoldDB" id="A0A124E133"/>
<dbReference type="InterPro" id="IPR035897">
    <property type="entry name" value="Toll_tir_struct_dom_sf"/>
</dbReference>
<reference evidence="2" key="1">
    <citation type="journal article" date="2016" name="Genome Announc.">
        <title>Draft Genome Sequences of Five Rapidly Growing Mycobacterium Species, M. thermoresistibile, M. fortuitum subsp. acetamidolyticum, M. canariasense, M. brisbanense, and M. novocastrense.</title>
        <authorList>
            <person name="Katahira K."/>
            <person name="Ogura Y."/>
            <person name="Gotoh Y."/>
            <person name="Hayashi T."/>
        </authorList>
    </citation>
    <scope>NUCLEOTIDE SEQUENCE [LARGE SCALE GENOMIC DNA]</scope>
    <source>
        <strain evidence="2">JCM15654</strain>
    </source>
</reference>
<evidence type="ECO:0008006" key="3">
    <source>
        <dbReference type="Google" id="ProtNLM"/>
    </source>
</evidence>
<organism evidence="1 2">
    <name type="scientific">Mycolicibacterium brisbanense</name>
    <dbReference type="NCBI Taxonomy" id="146020"/>
    <lineage>
        <taxon>Bacteria</taxon>
        <taxon>Bacillati</taxon>
        <taxon>Actinomycetota</taxon>
        <taxon>Actinomycetes</taxon>
        <taxon>Mycobacteriales</taxon>
        <taxon>Mycobacteriaceae</taxon>
        <taxon>Mycolicibacterium</taxon>
    </lineage>
</organism>
<dbReference type="OrthoDB" id="9810385at2"/>